<dbReference type="PANTHER" id="PTHR11723:SF17">
    <property type="entry name" value="PROTEIN EXTRA-MACROCHAETAE"/>
    <property type="match status" value="1"/>
</dbReference>
<sequence>MKMRSSHTHTMTSSLNLYNDDNNNNNNNNELEEEFKKLASLVPTIPKNQCLTELEFLEFVIAYIQQLQELLSHDQWNECLNHLTISMKNSFVSSSLDTNLLIKNEKCFQRNPLSTINLDTNIPHHS</sequence>
<keyword evidence="3" id="KW-0805">Transcription regulation</keyword>
<evidence type="ECO:0000259" key="7">
    <source>
        <dbReference type="Pfam" id="PF00010"/>
    </source>
</evidence>
<organism evidence="8 9">
    <name type="scientific">Rotaria sordida</name>
    <dbReference type="NCBI Taxonomy" id="392033"/>
    <lineage>
        <taxon>Eukaryota</taxon>
        <taxon>Metazoa</taxon>
        <taxon>Spiralia</taxon>
        <taxon>Gnathifera</taxon>
        <taxon>Rotifera</taxon>
        <taxon>Eurotatoria</taxon>
        <taxon>Bdelloidea</taxon>
        <taxon>Philodinida</taxon>
        <taxon>Philodinidae</taxon>
        <taxon>Rotaria</taxon>
    </lineage>
</organism>
<dbReference type="InterPro" id="IPR036638">
    <property type="entry name" value="HLH_DNA-bd_sf"/>
</dbReference>
<dbReference type="GO" id="GO:0046983">
    <property type="term" value="F:protein dimerization activity"/>
    <property type="evidence" value="ECO:0007669"/>
    <property type="project" value="InterPro"/>
</dbReference>
<dbReference type="Proteomes" id="UP000663874">
    <property type="component" value="Unassembled WGS sequence"/>
</dbReference>
<dbReference type="InterPro" id="IPR011598">
    <property type="entry name" value="bHLH_dom"/>
</dbReference>
<feature type="compositionally biased region" description="Low complexity" evidence="6">
    <location>
        <begin position="8"/>
        <end position="29"/>
    </location>
</feature>
<protein>
    <recommendedName>
        <fullName evidence="7">BHLH domain-containing protein</fullName>
    </recommendedName>
</protein>
<comment type="caution">
    <text evidence="8">The sequence shown here is derived from an EMBL/GenBank/DDBJ whole genome shotgun (WGS) entry which is preliminary data.</text>
</comment>
<name>A0A818UCP6_9BILA</name>
<dbReference type="Gene3D" id="4.10.280.10">
    <property type="entry name" value="Helix-loop-helix DNA-binding domain"/>
    <property type="match status" value="1"/>
</dbReference>
<feature type="region of interest" description="Disordered" evidence="6">
    <location>
        <begin position="1"/>
        <end position="29"/>
    </location>
</feature>
<evidence type="ECO:0000256" key="5">
    <source>
        <dbReference type="ARBA" id="ARBA00023242"/>
    </source>
</evidence>
<evidence type="ECO:0000256" key="6">
    <source>
        <dbReference type="SAM" id="MobiDB-lite"/>
    </source>
</evidence>
<dbReference type="GO" id="GO:0032922">
    <property type="term" value="P:circadian regulation of gene expression"/>
    <property type="evidence" value="ECO:0007669"/>
    <property type="project" value="TreeGrafter"/>
</dbReference>
<dbReference type="AlphaFoldDB" id="A0A818UCP6"/>
<dbReference type="SUPFAM" id="SSF47459">
    <property type="entry name" value="HLH, helix-loop-helix DNA-binding domain"/>
    <property type="match status" value="1"/>
</dbReference>
<dbReference type="GO" id="GO:0030154">
    <property type="term" value="P:cell differentiation"/>
    <property type="evidence" value="ECO:0007669"/>
    <property type="project" value="TreeGrafter"/>
</dbReference>
<accession>A0A818UCP6</accession>
<feature type="domain" description="BHLH" evidence="7">
    <location>
        <begin position="31"/>
        <end position="68"/>
    </location>
</feature>
<dbReference type="EMBL" id="CAJOBE010000883">
    <property type="protein sequence ID" value="CAF3695224.1"/>
    <property type="molecule type" value="Genomic_DNA"/>
</dbReference>
<evidence type="ECO:0000256" key="4">
    <source>
        <dbReference type="ARBA" id="ARBA00023163"/>
    </source>
</evidence>
<dbReference type="InterPro" id="IPR026052">
    <property type="entry name" value="DNA-bd_prot-inh"/>
</dbReference>
<gene>
    <name evidence="8" type="ORF">FNK824_LOCUS8785</name>
</gene>
<keyword evidence="2" id="KW-0678">Repressor</keyword>
<evidence type="ECO:0000313" key="8">
    <source>
        <dbReference type="EMBL" id="CAF3695224.1"/>
    </source>
</evidence>
<reference evidence="8" key="1">
    <citation type="submission" date="2021-02" db="EMBL/GenBank/DDBJ databases">
        <authorList>
            <person name="Nowell W R."/>
        </authorList>
    </citation>
    <scope>NUCLEOTIDE SEQUENCE</scope>
</reference>
<dbReference type="PANTHER" id="PTHR11723">
    <property type="entry name" value="DNA-BINDING PROTEIN INHIBITOR"/>
    <property type="match status" value="1"/>
</dbReference>
<dbReference type="GO" id="GO:0000122">
    <property type="term" value="P:negative regulation of transcription by RNA polymerase II"/>
    <property type="evidence" value="ECO:0007669"/>
    <property type="project" value="InterPro"/>
</dbReference>
<proteinExistence type="predicted"/>
<evidence type="ECO:0000256" key="1">
    <source>
        <dbReference type="ARBA" id="ARBA00004123"/>
    </source>
</evidence>
<keyword evidence="4" id="KW-0804">Transcription</keyword>
<dbReference type="Pfam" id="PF00010">
    <property type="entry name" value="HLH"/>
    <property type="match status" value="1"/>
</dbReference>
<dbReference type="GO" id="GO:0005737">
    <property type="term" value="C:cytoplasm"/>
    <property type="evidence" value="ECO:0007669"/>
    <property type="project" value="InterPro"/>
</dbReference>
<keyword evidence="5" id="KW-0539">Nucleus</keyword>
<evidence type="ECO:0000313" key="9">
    <source>
        <dbReference type="Proteomes" id="UP000663874"/>
    </source>
</evidence>
<evidence type="ECO:0000256" key="3">
    <source>
        <dbReference type="ARBA" id="ARBA00023015"/>
    </source>
</evidence>
<dbReference type="GO" id="GO:0005634">
    <property type="term" value="C:nucleus"/>
    <property type="evidence" value="ECO:0007669"/>
    <property type="project" value="UniProtKB-SubCell"/>
</dbReference>
<evidence type="ECO:0000256" key="2">
    <source>
        <dbReference type="ARBA" id="ARBA00022491"/>
    </source>
</evidence>
<comment type="subcellular location">
    <subcellularLocation>
        <location evidence="1">Nucleus</location>
    </subcellularLocation>
</comment>